<evidence type="ECO:0000313" key="1">
    <source>
        <dbReference type="EMBL" id="GBN65602.1"/>
    </source>
</evidence>
<gene>
    <name evidence="1" type="ORF">AVEN_112036_1</name>
</gene>
<evidence type="ECO:0000313" key="2">
    <source>
        <dbReference type="Proteomes" id="UP000499080"/>
    </source>
</evidence>
<dbReference type="Proteomes" id="UP000499080">
    <property type="component" value="Unassembled WGS sequence"/>
</dbReference>
<sequence>MISCLASAGFPIGSSDSARSYTSCSPRADKHNFKMYHTLLIFSLENLHYDGKDRTIRIIVCDVASDSLTTLECSNERELKEALAIVKREFNSAKAKFNLHLRNLRQLYEATHSNRILCKLTKGMLQIPCIGCYTNAQRNYLKDNTRLTAINITNETMHHEVFWKIYEFKIQMELQRLTLRHLSLAERTAVNTAIGLRLHMSEYPYYL</sequence>
<dbReference type="EMBL" id="BGPR01014530">
    <property type="protein sequence ID" value="GBN65602.1"/>
    <property type="molecule type" value="Genomic_DNA"/>
</dbReference>
<comment type="caution">
    <text evidence="1">The sequence shown here is derived from an EMBL/GenBank/DDBJ whole genome shotgun (WGS) entry which is preliminary data.</text>
</comment>
<keyword evidence="2" id="KW-1185">Reference proteome</keyword>
<accession>A0A4Y2QQE2</accession>
<dbReference type="AlphaFoldDB" id="A0A4Y2QQE2"/>
<reference evidence="1 2" key="1">
    <citation type="journal article" date="2019" name="Sci. Rep.">
        <title>Orb-weaving spider Araneus ventricosus genome elucidates the spidroin gene catalogue.</title>
        <authorList>
            <person name="Kono N."/>
            <person name="Nakamura H."/>
            <person name="Ohtoshi R."/>
            <person name="Moran D.A.P."/>
            <person name="Shinohara A."/>
            <person name="Yoshida Y."/>
            <person name="Fujiwara M."/>
            <person name="Mori M."/>
            <person name="Tomita M."/>
            <person name="Arakawa K."/>
        </authorList>
    </citation>
    <scope>NUCLEOTIDE SEQUENCE [LARGE SCALE GENOMIC DNA]</scope>
</reference>
<name>A0A4Y2QQE2_ARAVE</name>
<protein>
    <submittedName>
        <fullName evidence="1">Uncharacterized protein</fullName>
    </submittedName>
</protein>
<organism evidence="1 2">
    <name type="scientific">Araneus ventricosus</name>
    <name type="common">Orbweaver spider</name>
    <name type="synonym">Epeira ventricosa</name>
    <dbReference type="NCBI Taxonomy" id="182803"/>
    <lineage>
        <taxon>Eukaryota</taxon>
        <taxon>Metazoa</taxon>
        <taxon>Ecdysozoa</taxon>
        <taxon>Arthropoda</taxon>
        <taxon>Chelicerata</taxon>
        <taxon>Arachnida</taxon>
        <taxon>Araneae</taxon>
        <taxon>Araneomorphae</taxon>
        <taxon>Entelegynae</taxon>
        <taxon>Araneoidea</taxon>
        <taxon>Araneidae</taxon>
        <taxon>Araneus</taxon>
    </lineage>
</organism>
<proteinExistence type="predicted"/>